<gene>
    <name evidence="3" type="primary">ywlF_1</name>
    <name evidence="3" type="ORF">Pan189_24590</name>
</gene>
<dbReference type="KEGG" id="svp:Pan189_24590"/>
<dbReference type="Gene3D" id="3.40.1400.10">
    <property type="entry name" value="Sugar-phosphate isomerase, RpiB/LacA/LacB"/>
    <property type="match status" value="1"/>
</dbReference>
<dbReference type="Proteomes" id="UP000317318">
    <property type="component" value="Chromosome"/>
</dbReference>
<dbReference type="SUPFAM" id="SSF89623">
    <property type="entry name" value="Ribose/Galactose isomerase RpiB/AlsB"/>
    <property type="match status" value="1"/>
</dbReference>
<evidence type="ECO:0000256" key="1">
    <source>
        <dbReference type="ARBA" id="ARBA00008754"/>
    </source>
</evidence>
<organism evidence="3 4">
    <name type="scientific">Stratiformator vulcanicus</name>
    <dbReference type="NCBI Taxonomy" id="2527980"/>
    <lineage>
        <taxon>Bacteria</taxon>
        <taxon>Pseudomonadati</taxon>
        <taxon>Planctomycetota</taxon>
        <taxon>Planctomycetia</taxon>
        <taxon>Planctomycetales</taxon>
        <taxon>Planctomycetaceae</taxon>
        <taxon>Stratiformator</taxon>
    </lineage>
</organism>
<evidence type="ECO:0000313" key="4">
    <source>
        <dbReference type="Proteomes" id="UP000317318"/>
    </source>
</evidence>
<dbReference type="PANTHER" id="PTHR30345">
    <property type="entry name" value="RIBOSE-5-PHOSPHATE ISOMERASE B"/>
    <property type="match status" value="1"/>
</dbReference>
<dbReference type="EC" id="5.3.1.-" evidence="3"/>
<keyword evidence="3" id="KW-0413">Isomerase</keyword>
<dbReference type="InterPro" id="IPR003500">
    <property type="entry name" value="RpiB_LacA_LacB"/>
</dbReference>
<feature type="binding site" evidence="2">
    <location>
        <position position="127"/>
    </location>
    <ligand>
        <name>D-ribulose 5-phosphate</name>
        <dbReference type="ChEBI" id="CHEBI:58121"/>
    </ligand>
</feature>
<dbReference type="PANTHER" id="PTHR30345:SF0">
    <property type="entry name" value="DNA DAMAGE-REPAIR_TOLERATION PROTEIN DRT102"/>
    <property type="match status" value="1"/>
</dbReference>
<sequence>MSIPDEIPSDEPSPPSDRMKIAIASDHAGFEYKLLITKHLEELGYELVDFGTDSSEPVDYPDFIFPAAVAVASGECERGVVLGGSGNGEAMAANRVRGIRCALVWNIETAVLARQHNDANMISIGQRMIDQETVLAAIDQWLSTQFEGGRHATRIEKLDQVPEVAARSTV</sequence>
<dbReference type="NCBIfam" id="TIGR00689">
    <property type="entry name" value="rpiB_lacA_lacB"/>
    <property type="match status" value="1"/>
</dbReference>
<evidence type="ECO:0000313" key="3">
    <source>
        <dbReference type="EMBL" id="QDT38074.1"/>
    </source>
</evidence>
<dbReference type="Pfam" id="PF02502">
    <property type="entry name" value="LacAB_rpiB"/>
    <property type="match status" value="1"/>
</dbReference>
<dbReference type="GO" id="GO:0019316">
    <property type="term" value="P:D-allose catabolic process"/>
    <property type="evidence" value="ECO:0007669"/>
    <property type="project" value="TreeGrafter"/>
</dbReference>
<dbReference type="GO" id="GO:0009052">
    <property type="term" value="P:pentose-phosphate shunt, non-oxidative branch"/>
    <property type="evidence" value="ECO:0007669"/>
    <property type="project" value="TreeGrafter"/>
</dbReference>
<dbReference type="InterPro" id="IPR036569">
    <property type="entry name" value="RpiB_LacA_LacB_sf"/>
</dbReference>
<name>A0A517R2J4_9PLAN</name>
<keyword evidence="4" id="KW-1185">Reference proteome</keyword>
<feature type="binding site" evidence="2">
    <location>
        <position position="154"/>
    </location>
    <ligand>
        <name>D-ribulose 5-phosphate</name>
        <dbReference type="ChEBI" id="CHEBI:58121"/>
    </ligand>
</feature>
<reference evidence="3 4" key="1">
    <citation type="submission" date="2019-02" db="EMBL/GenBank/DDBJ databases">
        <title>Deep-cultivation of Planctomycetes and their phenomic and genomic characterization uncovers novel biology.</title>
        <authorList>
            <person name="Wiegand S."/>
            <person name="Jogler M."/>
            <person name="Boedeker C."/>
            <person name="Pinto D."/>
            <person name="Vollmers J."/>
            <person name="Rivas-Marin E."/>
            <person name="Kohn T."/>
            <person name="Peeters S.H."/>
            <person name="Heuer A."/>
            <person name="Rast P."/>
            <person name="Oberbeckmann S."/>
            <person name="Bunk B."/>
            <person name="Jeske O."/>
            <person name="Meyerdierks A."/>
            <person name="Storesund J.E."/>
            <person name="Kallscheuer N."/>
            <person name="Luecker S."/>
            <person name="Lage O.M."/>
            <person name="Pohl T."/>
            <person name="Merkel B.J."/>
            <person name="Hornburger P."/>
            <person name="Mueller R.-W."/>
            <person name="Bruemmer F."/>
            <person name="Labrenz M."/>
            <person name="Spormann A.M."/>
            <person name="Op den Camp H."/>
            <person name="Overmann J."/>
            <person name="Amann R."/>
            <person name="Jetten M.S.M."/>
            <person name="Mascher T."/>
            <person name="Medema M.H."/>
            <person name="Devos D.P."/>
            <person name="Kaster A.-K."/>
            <person name="Ovreas L."/>
            <person name="Rohde M."/>
            <person name="Galperin M.Y."/>
            <person name="Jogler C."/>
        </authorList>
    </citation>
    <scope>NUCLEOTIDE SEQUENCE [LARGE SCALE GENOMIC DNA]</scope>
    <source>
        <strain evidence="3 4">Pan189</strain>
    </source>
</reference>
<dbReference type="PIRSF" id="PIRSF005384">
    <property type="entry name" value="RpiB_LacA_B"/>
    <property type="match status" value="1"/>
</dbReference>
<feature type="binding site" evidence="2">
    <location>
        <position position="117"/>
    </location>
    <ligand>
        <name>D-ribulose 5-phosphate</name>
        <dbReference type="ChEBI" id="CHEBI:58121"/>
    </ligand>
</feature>
<feature type="binding site" evidence="2">
    <location>
        <begin position="84"/>
        <end position="88"/>
    </location>
    <ligand>
        <name>D-ribulose 5-phosphate</name>
        <dbReference type="ChEBI" id="CHEBI:58121"/>
    </ligand>
</feature>
<dbReference type="EMBL" id="CP036268">
    <property type="protein sequence ID" value="QDT38074.1"/>
    <property type="molecule type" value="Genomic_DNA"/>
</dbReference>
<comment type="similarity">
    <text evidence="1">Belongs to the LacAB/RpiB family.</text>
</comment>
<dbReference type="AlphaFoldDB" id="A0A517R2J4"/>
<dbReference type="NCBIfam" id="NF004051">
    <property type="entry name" value="PRK05571.1"/>
    <property type="match status" value="1"/>
</dbReference>
<evidence type="ECO:0000256" key="2">
    <source>
        <dbReference type="PIRSR" id="PIRSR005384-2"/>
    </source>
</evidence>
<dbReference type="GO" id="GO:0004751">
    <property type="term" value="F:ribose-5-phosphate isomerase activity"/>
    <property type="evidence" value="ECO:0007669"/>
    <property type="project" value="TreeGrafter"/>
</dbReference>
<proteinExistence type="inferred from homology"/>
<protein>
    <submittedName>
        <fullName evidence="3">Sugar phosphate isomerase YwlF</fullName>
        <ecNumber evidence="3">5.3.1.-</ecNumber>
    </submittedName>
</protein>
<accession>A0A517R2J4</accession>
<feature type="binding site" evidence="2">
    <location>
        <begin position="26"/>
        <end position="27"/>
    </location>
    <ligand>
        <name>D-ribulose 5-phosphate</name>
        <dbReference type="ChEBI" id="CHEBI:58121"/>
    </ligand>
</feature>
<feature type="binding site" evidence="2">
    <location>
        <position position="150"/>
    </location>
    <ligand>
        <name>D-ribulose 5-phosphate</name>
        <dbReference type="ChEBI" id="CHEBI:58121"/>
    </ligand>
</feature>